<dbReference type="PANTHER" id="PTHR47780">
    <property type="entry name" value="PROTEIN SET DOMAIN GROUP 41"/>
    <property type="match status" value="1"/>
</dbReference>
<reference evidence="1 2" key="1">
    <citation type="journal article" date="2018" name="PLoS Genet.">
        <title>Population sequencing reveals clonal diversity and ancestral inbreeding in the grapevine cultivar Chardonnay.</title>
        <authorList>
            <person name="Roach M.J."/>
            <person name="Johnson D.L."/>
            <person name="Bohlmann J."/>
            <person name="van Vuuren H.J."/>
            <person name="Jones S.J."/>
            <person name="Pretorius I.S."/>
            <person name="Schmidt S.A."/>
            <person name="Borneman A.R."/>
        </authorList>
    </citation>
    <scope>NUCLEOTIDE SEQUENCE [LARGE SCALE GENOMIC DNA]</scope>
    <source>
        <strain evidence="2">cv. Chardonnay</strain>
        <tissue evidence="1">Leaf</tissue>
    </source>
</reference>
<comment type="caution">
    <text evidence="1">The sequence shown here is derived from an EMBL/GenBank/DDBJ whole genome shotgun (WGS) entry which is preliminary data.</text>
</comment>
<organism evidence="1 2">
    <name type="scientific">Vitis vinifera</name>
    <name type="common">Grape</name>
    <dbReference type="NCBI Taxonomy" id="29760"/>
    <lineage>
        <taxon>Eukaryota</taxon>
        <taxon>Viridiplantae</taxon>
        <taxon>Streptophyta</taxon>
        <taxon>Embryophyta</taxon>
        <taxon>Tracheophyta</taxon>
        <taxon>Spermatophyta</taxon>
        <taxon>Magnoliopsida</taxon>
        <taxon>eudicotyledons</taxon>
        <taxon>Gunneridae</taxon>
        <taxon>Pentapetalae</taxon>
        <taxon>rosids</taxon>
        <taxon>Vitales</taxon>
        <taxon>Vitaceae</taxon>
        <taxon>Viteae</taxon>
        <taxon>Vitis</taxon>
    </lineage>
</organism>
<name>A0A438JWE2_VITVI</name>
<dbReference type="EMBL" id="QGNW01000025">
    <property type="protein sequence ID" value="RVX13265.1"/>
    <property type="molecule type" value="Genomic_DNA"/>
</dbReference>
<dbReference type="Gene3D" id="2.170.270.10">
    <property type="entry name" value="SET domain"/>
    <property type="match status" value="1"/>
</dbReference>
<evidence type="ECO:0000313" key="2">
    <source>
        <dbReference type="Proteomes" id="UP000288805"/>
    </source>
</evidence>
<dbReference type="Proteomes" id="UP000288805">
    <property type="component" value="Unassembled WGS sequence"/>
</dbReference>
<evidence type="ECO:0000313" key="1">
    <source>
        <dbReference type="EMBL" id="RVX13265.1"/>
    </source>
</evidence>
<dbReference type="AlphaFoldDB" id="A0A438JWE2"/>
<proteinExistence type="predicted"/>
<dbReference type="PANTHER" id="PTHR47780:SF1">
    <property type="entry name" value="PROTEIN SET DOMAIN GROUP 41"/>
    <property type="match status" value="1"/>
</dbReference>
<protein>
    <submittedName>
        <fullName evidence="1">Protein SET domain group 41</fullName>
    </submittedName>
</protein>
<sequence>MYARWYGISPGTPKLEEALLCLVLTNAVEVQVNGGSALGIAVYDWCFSWINHSCSPMLVTVSCSVHLRRPSFLASRGSRLSLEAMMKLK</sequence>
<accession>A0A438JWE2</accession>
<gene>
    <name evidence="1" type="primary">SDG41_0</name>
    <name evidence="1" type="ORF">CK203_018060</name>
</gene>
<dbReference type="InterPro" id="IPR046341">
    <property type="entry name" value="SET_dom_sf"/>
</dbReference>